<dbReference type="OrthoDB" id="2427847at2759"/>
<keyword evidence="1" id="KW-0238">DNA-binding</keyword>
<comment type="caution">
    <text evidence="3">The sequence shown here is derived from an EMBL/GenBank/DDBJ whole genome shotgun (WGS) entry which is preliminary data.</text>
</comment>
<accession>A0A9N9JUP6</accession>
<protein>
    <submittedName>
        <fullName evidence="3">12151_t:CDS:1</fullName>
    </submittedName>
</protein>
<dbReference type="Pfam" id="PF03221">
    <property type="entry name" value="HTH_Tnp_Tc5"/>
    <property type="match status" value="1"/>
</dbReference>
<gene>
    <name evidence="3" type="ORF">DERYTH_LOCUS22842</name>
</gene>
<feature type="domain" description="HTH CENPB-type" evidence="2">
    <location>
        <begin position="2"/>
        <end position="50"/>
    </location>
</feature>
<dbReference type="EMBL" id="CAJVPY010032866">
    <property type="protein sequence ID" value="CAG8798273.1"/>
    <property type="molecule type" value="Genomic_DNA"/>
</dbReference>
<evidence type="ECO:0000256" key="1">
    <source>
        <dbReference type="ARBA" id="ARBA00023125"/>
    </source>
</evidence>
<organism evidence="3 4">
    <name type="scientific">Dentiscutata erythropus</name>
    <dbReference type="NCBI Taxonomy" id="1348616"/>
    <lineage>
        <taxon>Eukaryota</taxon>
        <taxon>Fungi</taxon>
        <taxon>Fungi incertae sedis</taxon>
        <taxon>Mucoromycota</taxon>
        <taxon>Glomeromycotina</taxon>
        <taxon>Glomeromycetes</taxon>
        <taxon>Diversisporales</taxon>
        <taxon>Gigasporaceae</taxon>
        <taxon>Dentiscutata</taxon>
    </lineage>
</organism>
<name>A0A9N9JUP6_9GLOM</name>
<dbReference type="Proteomes" id="UP000789405">
    <property type="component" value="Unassembled WGS sequence"/>
</dbReference>
<dbReference type="InterPro" id="IPR006600">
    <property type="entry name" value="HTH_CenpB_DNA-bd_dom"/>
</dbReference>
<proteinExistence type="predicted"/>
<evidence type="ECO:0000313" key="3">
    <source>
        <dbReference type="EMBL" id="CAG8798273.1"/>
    </source>
</evidence>
<dbReference type="Gene3D" id="1.10.10.60">
    <property type="entry name" value="Homeodomain-like"/>
    <property type="match status" value="1"/>
</dbReference>
<dbReference type="AlphaFoldDB" id="A0A9N9JUP6"/>
<dbReference type="GO" id="GO:0003677">
    <property type="term" value="F:DNA binding"/>
    <property type="evidence" value="ECO:0007669"/>
    <property type="project" value="UniProtKB-KW"/>
</dbReference>
<feature type="non-terminal residue" evidence="3">
    <location>
        <position position="1"/>
    </location>
</feature>
<evidence type="ECO:0000259" key="2">
    <source>
        <dbReference type="Pfam" id="PF03221"/>
    </source>
</evidence>
<reference evidence="3" key="1">
    <citation type="submission" date="2021-06" db="EMBL/GenBank/DDBJ databases">
        <authorList>
            <person name="Kallberg Y."/>
            <person name="Tangrot J."/>
            <person name="Rosling A."/>
        </authorList>
    </citation>
    <scope>NUCLEOTIDE SEQUENCE</scope>
    <source>
        <strain evidence="3">MA453B</strain>
    </source>
</reference>
<sequence length="80" mass="9205">MYPAVEKELVNYVKKKQEERIAVTTSIIGKKVKELEKALDIQGAKFSASWNKLVEQVRTQQAQKLPEDMPIVVREFLQTS</sequence>
<keyword evidence="4" id="KW-1185">Reference proteome</keyword>
<evidence type="ECO:0000313" key="4">
    <source>
        <dbReference type="Proteomes" id="UP000789405"/>
    </source>
</evidence>